<dbReference type="Proteomes" id="UP001595445">
    <property type="component" value="Unassembled WGS sequence"/>
</dbReference>
<protein>
    <submittedName>
        <fullName evidence="1">Type II toxin-antitoxin system RelE/ParE family toxin</fullName>
    </submittedName>
</protein>
<name>A0ABV7DYN9_9RHOB</name>
<keyword evidence="2" id="KW-1185">Reference proteome</keyword>
<gene>
    <name evidence="1" type="ORF">ACFOD6_17830</name>
</gene>
<accession>A0ABV7DYN9</accession>
<comment type="caution">
    <text evidence="1">The sequence shown here is derived from an EMBL/GenBank/DDBJ whole genome shotgun (WGS) entry which is preliminary data.</text>
</comment>
<proteinExistence type="predicted"/>
<dbReference type="Pfam" id="PF05973">
    <property type="entry name" value="Gp49"/>
    <property type="match status" value="1"/>
</dbReference>
<dbReference type="RefSeq" id="WP_197647791.1">
    <property type="nucleotide sequence ID" value="NZ_JAEACP010000045.1"/>
</dbReference>
<evidence type="ECO:0000313" key="2">
    <source>
        <dbReference type="Proteomes" id="UP001595445"/>
    </source>
</evidence>
<reference evidence="2" key="1">
    <citation type="journal article" date="2019" name="Int. J. Syst. Evol. Microbiol.">
        <title>The Global Catalogue of Microorganisms (GCM) 10K type strain sequencing project: providing services to taxonomists for standard genome sequencing and annotation.</title>
        <authorList>
            <consortium name="The Broad Institute Genomics Platform"/>
            <consortium name="The Broad Institute Genome Sequencing Center for Infectious Disease"/>
            <person name="Wu L."/>
            <person name="Ma J."/>
        </authorList>
    </citation>
    <scope>NUCLEOTIDE SEQUENCE [LARGE SCALE GENOMIC DNA]</scope>
    <source>
        <strain evidence="2">KCTC 62102</strain>
    </source>
</reference>
<sequence>MSIKTKDASLKPCRWVGSSLKDLQDFPAPVRKDIGTALMFAQAGQKAGSAKPYKGVGSGVLEIVEDHDGDTYRCVYLLRLKGVVYVLHAFQKKSKTGIKTPPKDIEMIKSRIKLAEDDYKKRPLP</sequence>
<organism evidence="1 2">
    <name type="scientific">Tabrizicola soli</name>
    <dbReference type="NCBI Taxonomy" id="2185115"/>
    <lineage>
        <taxon>Bacteria</taxon>
        <taxon>Pseudomonadati</taxon>
        <taxon>Pseudomonadota</taxon>
        <taxon>Alphaproteobacteria</taxon>
        <taxon>Rhodobacterales</taxon>
        <taxon>Paracoccaceae</taxon>
        <taxon>Tabrizicola</taxon>
    </lineage>
</organism>
<dbReference type="InterPro" id="IPR009241">
    <property type="entry name" value="HigB-like"/>
</dbReference>
<dbReference type="EMBL" id="JBHRSM010000038">
    <property type="protein sequence ID" value="MFC3087905.1"/>
    <property type="molecule type" value="Genomic_DNA"/>
</dbReference>
<evidence type="ECO:0000313" key="1">
    <source>
        <dbReference type="EMBL" id="MFC3087905.1"/>
    </source>
</evidence>